<dbReference type="InterPro" id="IPR027417">
    <property type="entry name" value="P-loop_NTPase"/>
</dbReference>
<organism evidence="1">
    <name type="scientific">Acinetobacter phage AJO2</name>
    <dbReference type="NCBI Taxonomy" id="2315465"/>
    <lineage>
        <taxon>Viruses</taxon>
        <taxon>Duplodnaviria</taxon>
        <taxon>Heunggongvirae</taxon>
        <taxon>Uroviricota</taxon>
        <taxon>Caudoviricetes</taxon>
        <taxon>Autographivirales</taxon>
        <taxon>Autoscriptoviridae</taxon>
        <taxon>Beijerinckvirinae</taxon>
        <taxon>Daemvirus</taxon>
    </lineage>
</organism>
<dbReference type="Pfam" id="PF13481">
    <property type="entry name" value="AAA_25"/>
    <property type="match status" value="1"/>
</dbReference>
<dbReference type="SUPFAM" id="SSF52540">
    <property type="entry name" value="P-loop containing nucleoside triphosphate hydrolases"/>
    <property type="match status" value="1"/>
</dbReference>
<sequence>MSDLNLLRCMMERKSYQSAFASIPQEMYDLNTRAFLAWFKLYYKHYEDHERVDVDTLSSFIRLKGNQTQEQLKLTDRLLKQLREPLDDAVRATTLNALEERRLSGAAEMLVKRYNDGEEIDIIHEMRKLVQASEVALDVQHASWCDTDVGELIDADADDSGYVLDFLPEELYTCIKGINEGNNVGVAAPTDKGKTSFLVNLAVSFAIQRRNFMKQWTIDLEGPEKWSQRLQEKKRFRPVLYLVNEGTAEVITPRVYQTALKVTRKEMYERRKAGTITSDFIDAVGRRDAIRLKNIHGKSVAQVAKIIEAHDPFLVITDMTGRIRANGGGGGANDITQLEEVWNDMRMLAAMMDFIHVGTAQISAEGFDNLYPPVSALQNSKTGIQTTLDLALWIGAYANPVPDNELMRGLGTPKNKLAKSGCKGGNQVMTFFEPETNNWDAVTNS</sequence>
<dbReference type="EMBL" id="MH814913">
    <property type="protein sequence ID" value="AYJ76504.1"/>
    <property type="molecule type" value="Genomic_DNA"/>
</dbReference>
<gene>
    <name evidence="1" type="ORF">AJO2_03</name>
</gene>
<protein>
    <submittedName>
        <fullName evidence="1">NTPase</fullName>
    </submittedName>
</protein>
<name>A0A3B8DMB3_9CAUD</name>
<proteinExistence type="predicted"/>
<accession>A0A3B8DMB3</accession>
<reference evidence="1" key="1">
    <citation type="submission" date="2018-08" db="EMBL/GenBank/DDBJ databases">
        <authorList>
            <person name="Fan N."/>
            <person name="Qi R."/>
            <person name="Yang M."/>
        </authorList>
    </citation>
    <scope>NUCLEOTIDE SEQUENCE</scope>
</reference>
<evidence type="ECO:0000313" key="1">
    <source>
        <dbReference type="EMBL" id="AYJ76504.1"/>
    </source>
</evidence>
<dbReference type="Gene3D" id="3.40.50.300">
    <property type="entry name" value="P-loop containing nucleotide triphosphate hydrolases"/>
    <property type="match status" value="1"/>
</dbReference>